<dbReference type="Proteomes" id="UP000567179">
    <property type="component" value="Unassembled WGS sequence"/>
</dbReference>
<feature type="compositionally biased region" description="Low complexity" evidence="2">
    <location>
        <begin position="215"/>
        <end position="237"/>
    </location>
</feature>
<keyword evidence="3" id="KW-0812">Transmembrane</keyword>
<evidence type="ECO:0000256" key="3">
    <source>
        <dbReference type="SAM" id="Phobius"/>
    </source>
</evidence>
<keyword evidence="3" id="KW-0472">Membrane</keyword>
<proteinExistence type="inferred from homology"/>
<feature type="compositionally biased region" description="Low complexity" evidence="2">
    <location>
        <begin position="665"/>
        <end position="676"/>
    </location>
</feature>
<accession>A0A8H5BYE9</accession>
<feature type="transmembrane region" description="Helical" evidence="3">
    <location>
        <begin position="20"/>
        <end position="39"/>
    </location>
</feature>
<feature type="transmembrane region" description="Helical" evidence="3">
    <location>
        <begin position="63"/>
        <end position="89"/>
    </location>
</feature>
<comment type="similarity">
    <text evidence="1">Belongs to the IST1 family.</text>
</comment>
<reference evidence="4 5" key="1">
    <citation type="journal article" date="2020" name="ISME J.">
        <title>Uncovering the hidden diversity of litter-decomposition mechanisms in mushroom-forming fungi.</title>
        <authorList>
            <person name="Floudas D."/>
            <person name="Bentzer J."/>
            <person name="Ahren D."/>
            <person name="Johansson T."/>
            <person name="Persson P."/>
            <person name="Tunlid A."/>
        </authorList>
    </citation>
    <scope>NUCLEOTIDE SEQUENCE [LARGE SCALE GENOMIC DNA]</scope>
    <source>
        <strain evidence="4 5">CBS 101986</strain>
    </source>
</reference>
<gene>
    <name evidence="4" type="ORF">D9619_005797</name>
</gene>
<feature type="transmembrane region" description="Helical" evidence="3">
    <location>
        <begin position="801"/>
        <end position="829"/>
    </location>
</feature>
<dbReference type="EMBL" id="JAACJJ010000001">
    <property type="protein sequence ID" value="KAF5330803.1"/>
    <property type="molecule type" value="Genomic_DNA"/>
</dbReference>
<evidence type="ECO:0000256" key="2">
    <source>
        <dbReference type="SAM" id="MobiDB-lite"/>
    </source>
</evidence>
<organism evidence="4 5">
    <name type="scientific">Psilocybe cf. subviscida</name>
    <dbReference type="NCBI Taxonomy" id="2480587"/>
    <lineage>
        <taxon>Eukaryota</taxon>
        <taxon>Fungi</taxon>
        <taxon>Dikarya</taxon>
        <taxon>Basidiomycota</taxon>
        <taxon>Agaricomycotina</taxon>
        <taxon>Agaricomycetes</taxon>
        <taxon>Agaricomycetidae</taxon>
        <taxon>Agaricales</taxon>
        <taxon>Agaricineae</taxon>
        <taxon>Strophariaceae</taxon>
        <taxon>Psilocybe</taxon>
    </lineage>
</organism>
<dbReference type="Pfam" id="PF03398">
    <property type="entry name" value="Ist1"/>
    <property type="match status" value="1"/>
</dbReference>
<evidence type="ECO:0000313" key="5">
    <source>
        <dbReference type="Proteomes" id="UP000567179"/>
    </source>
</evidence>
<protein>
    <submittedName>
        <fullName evidence="4">Uncharacterized protein</fullName>
    </submittedName>
</protein>
<keyword evidence="5" id="KW-1185">Reference proteome</keyword>
<evidence type="ECO:0000313" key="4">
    <source>
        <dbReference type="EMBL" id="KAF5330803.1"/>
    </source>
</evidence>
<dbReference type="AlphaFoldDB" id="A0A8H5BYE9"/>
<dbReference type="Gene3D" id="1.20.1260.60">
    <property type="entry name" value="Vacuolar protein sorting-associated protein Ist1"/>
    <property type="match status" value="1"/>
</dbReference>
<dbReference type="InterPro" id="IPR042277">
    <property type="entry name" value="IST1-like"/>
</dbReference>
<keyword evidence="3" id="KW-1133">Transmembrane helix</keyword>
<sequence length="838" mass="93537">MNLLIPLPRLTRPFRPWLDAARVIFIILTHGGIAILFAVKSPSFKCIHSEGTSVNQESVCTSLIIYLNIFNWLIPALAIVYGAGLVILVRKLSKQSLESDATGDVEKQFSSSISDEEDTPTSIQSHESTLKKHLTLDFMVEVPQKTRARASMSTVNKEKLKRHLTCDSIYDVPQASTSTPPPTQVARGPEVHQIQPVAAIYAPPPVKRNTRTHDSYQSQYTVSSYYEPSTSSRSTKSVSRDSYRAAYRMPVPNLHENVPTTPKTDKRMTNTRQSFQSYYTLNSTNEARHVELDNRDDIMSMKWDPTTVKAQLRQASQRLAQVQARNDAQANIIWKDIATLLQRSDVSVARDKAEKLILDEAYGDFLEELIMQIGVLLEHFLEVERGSVTSPVTVEAASTVIYSAPYVQTKDLDAIRVSLVQRLGPDFTRSAVGNRDQHVSRRALKAITVPIPSAFQLDSYMLNVAESYNISWIPEAPRSYNVNALSEILDLDAAPEVDMLELKKLCIGGTYIDIDFLTNRYGFGQGFGNFCSAFSPQQKRYGRQIWISKERHIMLLEPVSLLQASSSLTDSVLLEAHKELSGLPKDLWTLLEDAETFVQCPLHEEAAEEIRIPYARTLEARLKTIHQQDETYAHSSPMPEIRLEPESDPVPAISLTPSEADDASDAASTTSSTQPAATTLLPSRKRIFGTAHPVHCSALLRLLYLHNVINPGNVSLYTSSYLVPLYSALVQEVNVEDLAHAEADTFWILEAMVAEFTGLEDDEGRIWMTKFSDRVAWADFDYKTHLRNSGKLWAGSNTSTLLISVVNAFAVSYAAIIFFVFGLGCTILAPDTREGDQP</sequence>
<feature type="region of interest" description="Disordered" evidence="2">
    <location>
        <begin position="204"/>
        <end position="240"/>
    </location>
</feature>
<feature type="region of interest" description="Disordered" evidence="2">
    <location>
        <begin position="627"/>
        <end position="676"/>
    </location>
</feature>
<dbReference type="OrthoDB" id="29853at2759"/>
<comment type="caution">
    <text evidence="4">The sequence shown here is derived from an EMBL/GenBank/DDBJ whole genome shotgun (WGS) entry which is preliminary data.</text>
</comment>
<dbReference type="InterPro" id="IPR005061">
    <property type="entry name" value="Ist1"/>
</dbReference>
<evidence type="ECO:0000256" key="1">
    <source>
        <dbReference type="ARBA" id="ARBA00005536"/>
    </source>
</evidence>
<dbReference type="GO" id="GO:0015031">
    <property type="term" value="P:protein transport"/>
    <property type="evidence" value="ECO:0007669"/>
    <property type="project" value="InterPro"/>
</dbReference>
<name>A0A8H5BYE9_9AGAR</name>
<feature type="region of interest" description="Disordered" evidence="2">
    <location>
        <begin position="107"/>
        <end position="126"/>
    </location>
</feature>